<evidence type="ECO:0000256" key="3">
    <source>
        <dbReference type="ARBA" id="ARBA00007810"/>
    </source>
</evidence>
<name>A0A3Q3MTC2_9TELE</name>
<dbReference type="FunFam" id="2.60.40.10:FF:000304">
    <property type="entry name" value="Nectin cell adhesion molecule 1"/>
    <property type="match status" value="1"/>
</dbReference>
<dbReference type="OrthoDB" id="8718740at2759"/>
<dbReference type="PANTHER" id="PTHR23277">
    <property type="entry name" value="NECTIN-RELATED"/>
    <property type="match status" value="1"/>
</dbReference>
<dbReference type="Pfam" id="PF08205">
    <property type="entry name" value="C2-set_2"/>
    <property type="match status" value="1"/>
</dbReference>
<dbReference type="SUPFAM" id="SSF48726">
    <property type="entry name" value="Immunoglobulin"/>
    <property type="match status" value="3"/>
</dbReference>
<feature type="compositionally biased region" description="Low complexity" evidence="16">
    <location>
        <begin position="447"/>
        <end position="464"/>
    </location>
</feature>
<protein>
    <submittedName>
        <fullName evidence="20">Nectin cell adhesion molecule 1a</fullName>
    </submittedName>
</protein>
<keyword evidence="11 17" id="KW-0472">Membrane</keyword>
<dbReference type="RefSeq" id="XP_026183303.1">
    <property type="nucleotide sequence ID" value="XM_026327518.2"/>
</dbReference>
<evidence type="ECO:0000256" key="4">
    <source>
        <dbReference type="ARBA" id="ARBA00022475"/>
    </source>
</evidence>
<dbReference type="InterPro" id="IPR013783">
    <property type="entry name" value="Ig-like_fold"/>
</dbReference>
<feature type="compositionally biased region" description="Basic and acidic residues" evidence="16">
    <location>
        <begin position="389"/>
        <end position="399"/>
    </location>
</feature>
<evidence type="ECO:0000256" key="15">
    <source>
        <dbReference type="ARBA" id="ARBA00062858"/>
    </source>
</evidence>
<evidence type="ECO:0000259" key="19">
    <source>
        <dbReference type="PROSITE" id="PS50835"/>
    </source>
</evidence>
<dbReference type="GO" id="GO:0007156">
    <property type="term" value="P:homophilic cell adhesion via plasma membrane adhesion molecules"/>
    <property type="evidence" value="ECO:0007669"/>
    <property type="project" value="TreeGrafter"/>
</dbReference>
<evidence type="ECO:0000256" key="12">
    <source>
        <dbReference type="ARBA" id="ARBA00023157"/>
    </source>
</evidence>
<dbReference type="SMART" id="SM00409">
    <property type="entry name" value="IG"/>
    <property type="match status" value="2"/>
</dbReference>
<comment type="function">
    <text evidence="14">Cell adhesion molecule that promotes cell-cell contacts and plays important roles in the development of the nervous system. Acts by forming homophilic or heterophilic trans-dimers.</text>
</comment>
<evidence type="ECO:0000256" key="14">
    <source>
        <dbReference type="ARBA" id="ARBA00058274"/>
    </source>
</evidence>
<dbReference type="GO" id="GO:0007157">
    <property type="term" value="P:heterophilic cell-cell adhesion via plasma membrane cell adhesion molecules"/>
    <property type="evidence" value="ECO:0007669"/>
    <property type="project" value="TreeGrafter"/>
</dbReference>
<dbReference type="InterPro" id="IPR036179">
    <property type="entry name" value="Ig-like_dom_sf"/>
</dbReference>
<dbReference type="GO" id="GO:1902414">
    <property type="term" value="P:protein localization to cell junction"/>
    <property type="evidence" value="ECO:0007669"/>
    <property type="project" value="TreeGrafter"/>
</dbReference>
<dbReference type="Pfam" id="PF13895">
    <property type="entry name" value="Ig_2"/>
    <property type="match status" value="1"/>
</dbReference>
<reference evidence="20" key="2">
    <citation type="submission" date="2025-09" db="UniProtKB">
        <authorList>
            <consortium name="Ensembl"/>
        </authorList>
    </citation>
    <scope>IDENTIFICATION</scope>
</reference>
<feature type="signal peptide" evidence="18">
    <location>
        <begin position="1"/>
        <end position="21"/>
    </location>
</feature>
<keyword evidence="10 17" id="KW-1133">Transmembrane helix</keyword>
<dbReference type="Proteomes" id="UP000261640">
    <property type="component" value="Unplaced"/>
</dbReference>
<feature type="domain" description="Ig-like" evidence="19">
    <location>
        <begin position="244"/>
        <end position="329"/>
    </location>
</feature>
<keyword evidence="21" id="KW-1185">Reference proteome</keyword>
<dbReference type="InterPro" id="IPR013106">
    <property type="entry name" value="Ig_V-set"/>
</dbReference>
<dbReference type="Gene3D" id="2.60.40.10">
    <property type="entry name" value="Immunoglobulins"/>
    <property type="match status" value="3"/>
</dbReference>
<keyword evidence="9" id="KW-0965">Cell junction</keyword>
<keyword evidence="6 18" id="KW-0732">Signal</keyword>
<dbReference type="Ensembl" id="ENSMAMT00000028811.2">
    <property type="protein sequence ID" value="ENSMAMP00000028082.1"/>
    <property type="gene ID" value="ENSMAMG00000018891.2"/>
</dbReference>
<keyword evidence="7" id="KW-0677">Repeat</keyword>
<evidence type="ECO:0000256" key="6">
    <source>
        <dbReference type="ARBA" id="ARBA00022729"/>
    </source>
</evidence>
<comment type="subunit">
    <text evidence="15">Cis- and trans-homodimer. Can form trans-heterodimers.</text>
</comment>
<feature type="region of interest" description="Disordered" evidence="16">
    <location>
        <begin position="440"/>
        <end position="464"/>
    </location>
</feature>
<proteinExistence type="inferred from homology"/>
<dbReference type="InterPro" id="IPR003599">
    <property type="entry name" value="Ig_sub"/>
</dbReference>
<dbReference type="AlphaFoldDB" id="A0A3Q3MTC2"/>
<dbReference type="GeneTree" id="ENSGT00940000156933"/>
<dbReference type="InterPro" id="IPR007110">
    <property type="entry name" value="Ig-like_dom"/>
</dbReference>
<keyword evidence="12" id="KW-1015">Disulfide bond</keyword>
<reference evidence="20" key="1">
    <citation type="submission" date="2025-08" db="UniProtKB">
        <authorList>
            <consortium name="Ensembl"/>
        </authorList>
    </citation>
    <scope>IDENTIFICATION</scope>
</reference>
<evidence type="ECO:0000256" key="5">
    <source>
        <dbReference type="ARBA" id="ARBA00022692"/>
    </source>
</evidence>
<accession>A0A3Q3MTC2</accession>
<keyword evidence="5 17" id="KW-0812">Transmembrane</keyword>
<evidence type="ECO:0000256" key="10">
    <source>
        <dbReference type="ARBA" id="ARBA00022989"/>
    </source>
</evidence>
<dbReference type="Pfam" id="PF07686">
    <property type="entry name" value="V-set"/>
    <property type="match status" value="1"/>
</dbReference>
<dbReference type="PANTHER" id="PTHR23277:SF69">
    <property type="entry name" value="NECTIN-1"/>
    <property type="match status" value="1"/>
</dbReference>
<comment type="similarity">
    <text evidence="3">Belongs to the nectin family.</text>
</comment>
<evidence type="ECO:0000256" key="16">
    <source>
        <dbReference type="SAM" id="MobiDB-lite"/>
    </source>
</evidence>
<keyword evidence="4" id="KW-1003">Cell membrane</keyword>
<evidence type="ECO:0000256" key="11">
    <source>
        <dbReference type="ARBA" id="ARBA00023136"/>
    </source>
</evidence>
<feature type="domain" description="Ig-like" evidence="19">
    <location>
        <begin position="35"/>
        <end position="139"/>
    </location>
</feature>
<evidence type="ECO:0000256" key="2">
    <source>
        <dbReference type="ARBA" id="ARBA00004536"/>
    </source>
</evidence>
<keyword evidence="8" id="KW-0130">Cell adhesion</keyword>
<sequence>MENAGLWIFLITTCVIPGINGQTVEMDDGKWGYVGSKVDLRCRFINSSPPVKISQVTWQKLVNGTKQNVAIANPSLGVSVAPPYRDRVTFKNASVRRRTPTLEDTTIMFSSLRLSDEATYICEYTTFPAGNRENTVNLTVFVRPTTQMSLSTPTLVARSSNLKTPVATCVSANGKPPGAIRWETRVPGEVTTREYRNSDGTFTVQSDYILVPSRDTHKETLTCVTTYNEEVFTDSVTLDIQYEPDVSVDGFDGNWYLNRENVQLSCQADANPAVSLYQWRMINGSIPNSAEIRDNIITFKGPVTYDLQGIYVCDATNSIGTRSGTVDVSIIEKPLPQIATSDVISVIALLLAAGVLMGITITVLVLKIRSTKDNSSNDSPSRKQPIRKRPGDDIQHSGRFYEELPNTADYVSYRLACNKEDYPEPYSPPINPPLTFLPQHPYLSQPTTGSSSSSTTTTMSKNTFSPPSHTAAIFKYPAVSGLSSPPPGVAAYTFPKEQYV</sequence>
<evidence type="ECO:0000256" key="13">
    <source>
        <dbReference type="ARBA" id="ARBA00023180"/>
    </source>
</evidence>
<dbReference type="InterPro" id="IPR013162">
    <property type="entry name" value="CD80_C2-set"/>
</dbReference>
<dbReference type="CTD" id="100136836"/>
<dbReference type="InterPro" id="IPR051427">
    <property type="entry name" value="Nectin/Nectin-like"/>
</dbReference>
<dbReference type="PROSITE" id="PS50835">
    <property type="entry name" value="IG_LIKE"/>
    <property type="match status" value="3"/>
</dbReference>
<evidence type="ECO:0000256" key="9">
    <source>
        <dbReference type="ARBA" id="ARBA00022949"/>
    </source>
</evidence>
<keyword evidence="13" id="KW-0325">Glycoprotein</keyword>
<feature type="domain" description="Ig-like" evidence="19">
    <location>
        <begin position="144"/>
        <end position="239"/>
    </location>
</feature>
<feature type="chain" id="PRO_5018734830" evidence="18">
    <location>
        <begin position="22"/>
        <end position="500"/>
    </location>
</feature>
<comment type="subcellular location">
    <subcellularLocation>
        <location evidence="2">Cell junction</location>
        <location evidence="2">Adherens junction</location>
    </subcellularLocation>
    <subcellularLocation>
        <location evidence="1">Cell membrane</location>
        <topology evidence="1">Single-pass type I membrane protein</topology>
    </subcellularLocation>
</comment>
<evidence type="ECO:0000256" key="7">
    <source>
        <dbReference type="ARBA" id="ARBA00022737"/>
    </source>
</evidence>
<dbReference type="GO" id="GO:0005886">
    <property type="term" value="C:plasma membrane"/>
    <property type="evidence" value="ECO:0007669"/>
    <property type="project" value="UniProtKB-SubCell"/>
</dbReference>
<feature type="region of interest" description="Disordered" evidence="16">
    <location>
        <begin position="372"/>
        <end position="399"/>
    </location>
</feature>
<dbReference type="GO" id="GO:0005912">
    <property type="term" value="C:adherens junction"/>
    <property type="evidence" value="ECO:0007669"/>
    <property type="project" value="UniProtKB-SubCell"/>
</dbReference>
<evidence type="ECO:0000256" key="17">
    <source>
        <dbReference type="SAM" id="Phobius"/>
    </source>
</evidence>
<evidence type="ECO:0000256" key="1">
    <source>
        <dbReference type="ARBA" id="ARBA00004251"/>
    </source>
</evidence>
<dbReference type="GeneID" id="113142508"/>
<evidence type="ECO:0000313" key="21">
    <source>
        <dbReference type="Proteomes" id="UP000261640"/>
    </source>
</evidence>
<evidence type="ECO:0000256" key="18">
    <source>
        <dbReference type="SAM" id="SignalP"/>
    </source>
</evidence>
<organism evidence="20 21">
    <name type="scientific">Mastacembelus armatus</name>
    <name type="common">zig-zag eel</name>
    <dbReference type="NCBI Taxonomy" id="205130"/>
    <lineage>
        <taxon>Eukaryota</taxon>
        <taxon>Metazoa</taxon>
        <taxon>Chordata</taxon>
        <taxon>Craniata</taxon>
        <taxon>Vertebrata</taxon>
        <taxon>Euteleostomi</taxon>
        <taxon>Actinopterygii</taxon>
        <taxon>Neopterygii</taxon>
        <taxon>Teleostei</taxon>
        <taxon>Neoteleostei</taxon>
        <taxon>Acanthomorphata</taxon>
        <taxon>Anabantaria</taxon>
        <taxon>Synbranchiformes</taxon>
        <taxon>Mastacembelidae</taxon>
        <taxon>Mastacembelus</taxon>
    </lineage>
</organism>
<feature type="transmembrane region" description="Helical" evidence="17">
    <location>
        <begin position="343"/>
        <end position="366"/>
    </location>
</feature>
<dbReference type="FunFam" id="2.60.40.10:FF:001366">
    <property type="entry name" value="Nectin cell adhesion molecule 1a"/>
    <property type="match status" value="1"/>
</dbReference>
<evidence type="ECO:0000313" key="20">
    <source>
        <dbReference type="Ensembl" id="ENSMAMP00000028082.1"/>
    </source>
</evidence>
<evidence type="ECO:0000256" key="8">
    <source>
        <dbReference type="ARBA" id="ARBA00022889"/>
    </source>
</evidence>
<dbReference type="SMART" id="SM00406">
    <property type="entry name" value="IGv"/>
    <property type="match status" value="1"/>
</dbReference>
<dbReference type="InParanoid" id="A0A3Q3MTC2"/>